<feature type="domain" description="Methyltransferase" evidence="6">
    <location>
        <begin position="54"/>
        <end position="148"/>
    </location>
</feature>
<evidence type="ECO:0000259" key="6">
    <source>
        <dbReference type="Pfam" id="PF13649"/>
    </source>
</evidence>
<keyword evidence="8" id="KW-1185">Reference proteome</keyword>
<dbReference type="InterPro" id="IPR041698">
    <property type="entry name" value="Methyltransf_25"/>
</dbReference>
<keyword evidence="2 7" id="KW-0489">Methyltransferase</keyword>
<evidence type="ECO:0000256" key="5">
    <source>
        <dbReference type="ARBA" id="ARBA00047622"/>
    </source>
</evidence>
<dbReference type="GO" id="GO:0000234">
    <property type="term" value="F:phosphoethanolamine N-methyltransferase activity"/>
    <property type="evidence" value="ECO:0007669"/>
    <property type="project" value="UniProtKB-EC"/>
</dbReference>
<dbReference type="PANTHER" id="PTHR44307:SF2">
    <property type="entry name" value="PHOSPHOETHANOLAMINE METHYLTRANSFERASE ISOFORM X1"/>
    <property type="match status" value="1"/>
</dbReference>
<evidence type="ECO:0000256" key="1">
    <source>
        <dbReference type="ARBA" id="ARBA00005189"/>
    </source>
</evidence>
<proteinExistence type="predicted"/>
<evidence type="ECO:0000313" key="8">
    <source>
        <dbReference type="Proteomes" id="UP000199385"/>
    </source>
</evidence>
<dbReference type="EMBL" id="LT594323">
    <property type="protein sequence ID" value="SBT43070.1"/>
    <property type="molecule type" value="Genomic_DNA"/>
</dbReference>
<dbReference type="Proteomes" id="UP000199385">
    <property type="component" value="Chromosome I"/>
</dbReference>
<accession>A0A1A8ZGC7</accession>
<comment type="pathway">
    <text evidence="1">Lipid metabolism.</text>
</comment>
<dbReference type="InterPro" id="IPR029063">
    <property type="entry name" value="SAM-dependent_MTases_sf"/>
</dbReference>
<dbReference type="CDD" id="cd02440">
    <property type="entry name" value="AdoMet_MTases"/>
    <property type="match status" value="1"/>
</dbReference>
<gene>
    <name evidence="7" type="ORF">GA0070611_2185</name>
</gene>
<comment type="catalytic activity">
    <reaction evidence="5">
        <text>phosphoethanolamine + S-adenosyl-L-methionine = N-methylethanolamine phosphate + S-adenosyl-L-homocysteine + H(+)</text>
        <dbReference type="Rhea" id="RHEA:20365"/>
        <dbReference type="ChEBI" id="CHEBI:15378"/>
        <dbReference type="ChEBI" id="CHEBI:57781"/>
        <dbReference type="ChEBI" id="CHEBI:57856"/>
        <dbReference type="ChEBI" id="CHEBI:58190"/>
        <dbReference type="ChEBI" id="CHEBI:59789"/>
        <dbReference type="EC" id="2.1.1.103"/>
    </reaction>
    <physiologicalReaction direction="left-to-right" evidence="5">
        <dbReference type="Rhea" id="RHEA:20366"/>
    </physiologicalReaction>
</comment>
<dbReference type="PATRIC" id="fig|261654.4.peg.2225"/>
<evidence type="ECO:0000256" key="3">
    <source>
        <dbReference type="ARBA" id="ARBA00022679"/>
    </source>
</evidence>
<dbReference type="AlphaFoldDB" id="A0A1A8ZGC7"/>
<evidence type="ECO:0000313" key="7">
    <source>
        <dbReference type="EMBL" id="SBT43070.1"/>
    </source>
</evidence>
<dbReference type="PANTHER" id="PTHR44307">
    <property type="entry name" value="PHOSPHOETHANOLAMINE METHYLTRANSFERASE"/>
    <property type="match status" value="1"/>
</dbReference>
<dbReference type="STRING" id="261654.GA0070611_2185"/>
<evidence type="ECO:0000256" key="4">
    <source>
        <dbReference type="ARBA" id="ARBA00025707"/>
    </source>
</evidence>
<keyword evidence="3 7" id="KW-0808">Transferase</keyword>
<organism evidence="7 8">
    <name type="scientific">Micromonospora auratinigra</name>
    <dbReference type="NCBI Taxonomy" id="261654"/>
    <lineage>
        <taxon>Bacteria</taxon>
        <taxon>Bacillati</taxon>
        <taxon>Actinomycetota</taxon>
        <taxon>Actinomycetes</taxon>
        <taxon>Micromonosporales</taxon>
        <taxon>Micromonosporaceae</taxon>
        <taxon>Micromonospora</taxon>
    </lineage>
</organism>
<dbReference type="Gene3D" id="3.40.50.150">
    <property type="entry name" value="Vaccinia Virus protein VP39"/>
    <property type="match status" value="1"/>
</dbReference>
<reference evidence="8" key="1">
    <citation type="submission" date="2016-06" db="EMBL/GenBank/DDBJ databases">
        <authorList>
            <person name="Varghese N."/>
            <person name="Submissions Spin"/>
        </authorList>
    </citation>
    <scope>NUCLEOTIDE SEQUENCE [LARGE SCALE GENOMIC DNA]</scope>
    <source>
        <strain evidence="8">DSM 44815</strain>
    </source>
</reference>
<name>A0A1A8ZGC7_9ACTN</name>
<protein>
    <submittedName>
        <fullName evidence="7">Methyltransferase domain-containing protein</fullName>
    </submittedName>
</protein>
<dbReference type="Pfam" id="PF13649">
    <property type="entry name" value="Methyltransf_25"/>
    <property type="match status" value="1"/>
</dbReference>
<comment type="pathway">
    <text evidence="4">Phospholipid metabolism.</text>
</comment>
<sequence>MPVPDRASVLDQQRQTWDSVSEGWQVWRETFERGGAAVTRALLDLSAPRPGERVLDVGSGCGEPALSAAHAVGADGRVLGIDISPAMTEIARRRAADLPQARFEVGDLVDLDLPEHSFDVVLSRWALMFLPERAAALRALHAVLVPGGRLAAAVWGPAGEAPVVGLPFRAIMPRVQGPTPPPPPPPDAPGPYAMADPERCHAELTAAGFVDVRVERVRAPFWVESPEVFTAYTRALLPEQVTAMLREWLGSADDPGLWADVAALAEEYRAADGTVQLPSTVLLLSGVAGK</sequence>
<dbReference type="SUPFAM" id="SSF53335">
    <property type="entry name" value="S-adenosyl-L-methionine-dependent methyltransferases"/>
    <property type="match status" value="1"/>
</dbReference>
<evidence type="ECO:0000256" key="2">
    <source>
        <dbReference type="ARBA" id="ARBA00022603"/>
    </source>
</evidence>
<dbReference type="GO" id="GO:0032259">
    <property type="term" value="P:methylation"/>
    <property type="evidence" value="ECO:0007669"/>
    <property type="project" value="UniProtKB-KW"/>
</dbReference>